<feature type="domain" description="FAD-binding" evidence="3">
    <location>
        <begin position="118"/>
        <end position="318"/>
    </location>
</feature>
<dbReference type="Gene3D" id="3.50.50.60">
    <property type="entry name" value="FAD/NAD(P)-binding domain"/>
    <property type="match status" value="1"/>
</dbReference>
<name>A0ABV9D5C4_9MICO</name>
<sequence>MRGSAVVIGGGIAGLAVARGLLRVGWSVRVLERSADLPQAGTALGMWPEAMRALDALGAGDDVRAASVEQRGAAILRPDGTPIARIGRGRTARLVSRPALLAALARGRPGETVEWGRRVDGSGVLPEADVVVGADGVRSVVRAVHFGVAPRPLGTIAYRGTAPGAVRAVSETWGRSQLFGITPRHDGATNWFACLRDGADGDADGAGARRTEAEAATRLRELYGDWHRGVQRVLDHLADVDERRLYDVPPLPSYVAGNVVLVGDAAHAMAPNLGRGACETLLDAAALTEALSAAPDVASGLRQYDAARRPAATRVVRMARLANRLSTAEHLVPARNVAVAAAARLS</sequence>
<dbReference type="GO" id="GO:0004497">
    <property type="term" value="F:monooxygenase activity"/>
    <property type="evidence" value="ECO:0007669"/>
    <property type="project" value="UniProtKB-KW"/>
</dbReference>
<dbReference type="InterPro" id="IPR036188">
    <property type="entry name" value="FAD/NAD-bd_sf"/>
</dbReference>
<accession>A0ABV9D5C4</accession>
<evidence type="ECO:0000256" key="2">
    <source>
        <dbReference type="ARBA" id="ARBA00023033"/>
    </source>
</evidence>
<keyword evidence="2 4" id="KW-0503">Monooxygenase</keyword>
<dbReference type="PANTHER" id="PTHR13789">
    <property type="entry name" value="MONOOXYGENASE"/>
    <property type="match status" value="1"/>
</dbReference>
<dbReference type="InterPro" id="IPR050493">
    <property type="entry name" value="FAD-dep_Monooxygenase_BioMet"/>
</dbReference>
<dbReference type="EMBL" id="JBHSGF010000001">
    <property type="protein sequence ID" value="MFC4553925.1"/>
    <property type="molecule type" value="Genomic_DNA"/>
</dbReference>
<dbReference type="Pfam" id="PF01494">
    <property type="entry name" value="FAD_binding_3"/>
    <property type="match status" value="2"/>
</dbReference>
<evidence type="ECO:0000313" key="5">
    <source>
        <dbReference type="Proteomes" id="UP001595955"/>
    </source>
</evidence>
<comment type="caution">
    <text evidence="4">The sequence shown here is derived from an EMBL/GenBank/DDBJ whole genome shotgun (WGS) entry which is preliminary data.</text>
</comment>
<evidence type="ECO:0000256" key="1">
    <source>
        <dbReference type="ARBA" id="ARBA00023002"/>
    </source>
</evidence>
<evidence type="ECO:0000259" key="3">
    <source>
        <dbReference type="Pfam" id="PF01494"/>
    </source>
</evidence>
<keyword evidence="5" id="KW-1185">Reference proteome</keyword>
<dbReference type="SUPFAM" id="SSF51905">
    <property type="entry name" value="FAD/NAD(P)-binding domain"/>
    <property type="match status" value="1"/>
</dbReference>
<keyword evidence="1" id="KW-0560">Oxidoreductase</keyword>
<dbReference type="InterPro" id="IPR002938">
    <property type="entry name" value="FAD-bd"/>
</dbReference>
<dbReference type="PANTHER" id="PTHR13789:SF309">
    <property type="entry name" value="PUTATIVE (AFU_ORTHOLOGUE AFUA_6G14510)-RELATED"/>
    <property type="match status" value="1"/>
</dbReference>
<feature type="domain" description="FAD-binding" evidence="3">
    <location>
        <begin position="5"/>
        <end position="75"/>
    </location>
</feature>
<gene>
    <name evidence="4" type="ORF">ACFO3F_01570</name>
</gene>
<proteinExistence type="predicted"/>
<reference evidence="5" key="1">
    <citation type="journal article" date="2019" name="Int. J. Syst. Evol. Microbiol.">
        <title>The Global Catalogue of Microorganisms (GCM) 10K type strain sequencing project: providing services to taxonomists for standard genome sequencing and annotation.</title>
        <authorList>
            <consortium name="The Broad Institute Genomics Platform"/>
            <consortium name="The Broad Institute Genome Sequencing Center for Infectious Disease"/>
            <person name="Wu L."/>
            <person name="Ma J."/>
        </authorList>
    </citation>
    <scope>NUCLEOTIDE SEQUENCE [LARGE SCALE GENOMIC DNA]</scope>
    <source>
        <strain evidence="5">JCM 3369</strain>
    </source>
</reference>
<evidence type="ECO:0000313" key="4">
    <source>
        <dbReference type="EMBL" id="MFC4553925.1"/>
    </source>
</evidence>
<organism evidence="4 5">
    <name type="scientific">Georgenia faecalis</name>
    <dbReference type="NCBI Taxonomy" id="2483799"/>
    <lineage>
        <taxon>Bacteria</taxon>
        <taxon>Bacillati</taxon>
        <taxon>Actinomycetota</taxon>
        <taxon>Actinomycetes</taxon>
        <taxon>Micrococcales</taxon>
        <taxon>Bogoriellaceae</taxon>
        <taxon>Georgenia</taxon>
    </lineage>
</organism>
<protein>
    <submittedName>
        <fullName evidence="4">FAD-dependent monooxygenase</fullName>
    </submittedName>
</protein>
<dbReference type="PRINTS" id="PR00420">
    <property type="entry name" value="RNGMNOXGNASE"/>
</dbReference>
<dbReference type="Proteomes" id="UP001595955">
    <property type="component" value="Unassembled WGS sequence"/>
</dbReference>
<dbReference type="RefSeq" id="WP_122823149.1">
    <property type="nucleotide sequence ID" value="NZ_CP033325.1"/>
</dbReference>